<dbReference type="Gene3D" id="1.10.10.10">
    <property type="entry name" value="Winged helix-like DNA-binding domain superfamily/Winged helix DNA-binding domain"/>
    <property type="match status" value="1"/>
</dbReference>
<dbReference type="CDD" id="cd00609">
    <property type="entry name" value="AAT_like"/>
    <property type="match status" value="1"/>
</dbReference>
<dbReference type="Proteomes" id="UP001519272">
    <property type="component" value="Unassembled WGS sequence"/>
</dbReference>
<comment type="similarity">
    <text evidence="2">In the C-terminal section; belongs to the class-I pyridoxal-phosphate-dependent aminotransferase family.</text>
</comment>
<dbReference type="PANTHER" id="PTHR46577:SF1">
    <property type="entry name" value="HTH-TYPE TRANSCRIPTIONAL REGULATORY PROTEIN GABR"/>
    <property type="match status" value="1"/>
</dbReference>
<evidence type="ECO:0000256" key="7">
    <source>
        <dbReference type="ARBA" id="ARBA00023163"/>
    </source>
</evidence>
<dbReference type="InterPro" id="IPR036390">
    <property type="entry name" value="WH_DNA-bd_sf"/>
</dbReference>
<evidence type="ECO:0000256" key="4">
    <source>
        <dbReference type="ARBA" id="ARBA00022898"/>
    </source>
</evidence>
<keyword evidence="7" id="KW-0804">Transcription</keyword>
<accession>A0ABS4FM05</accession>
<keyword evidence="4" id="KW-0663">Pyridoxal phosphate</keyword>
<evidence type="ECO:0000256" key="1">
    <source>
        <dbReference type="ARBA" id="ARBA00001933"/>
    </source>
</evidence>
<dbReference type="Gene3D" id="3.90.1150.10">
    <property type="entry name" value="Aspartate Aminotransferase, domain 1"/>
    <property type="match status" value="1"/>
</dbReference>
<keyword evidence="3" id="KW-0032">Aminotransferase</keyword>
<keyword evidence="11" id="KW-1185">Reference proteome</keyword>
<dbReference type="InterPro" id="IPR051446">
    <property type="entry name" value="HTH_trans_reg/aminotransferase"/>
</dbReference>
<dbReference type="SUPFAM" id="SSF46785">
    <property type="entry name" value="Winged helix' DNA-binding domain"/>
    <property type="match status" value="1"/>
</dbReference>
<dbReference type="SMART" id="SM00345">
    <property type="entry name" value="HTH_GNTR"/>
    <property type="match status" value="1"/>
</dbReference>
<keyword evidence="3" id="KW-0808">Transferase</keyword>
<dbReference type="InterPro" id="IPR004839">
    <property type="entry name" value="Aminotransferase_I/II_large"/>
</dbReference>
<comment type="cofactor">
    <cofactor evidence="1">
        <name>pyridoxal 5'-phosphate</name>
        <dbReference type="ChEBI" id="CHEBI:597326"/>
    </cofactor>
</comment>
<feature type="domain" description="HTH gntR-type" evidence="9">
    <location>
        <begin position="11"/>
        <end position="79"/>
    </location>
</feature>
<dbReference type="RefSeq" id="WP_210087264.1">
    <property type="nucleotide sequence ID" value="NZ_JAGGKG010000001.1"/>
</dbReference>
<dbReference type="InterPro" id="IPR015424">
    <property type="entry name" value="PyrdxlP-dep_Trfase"/>
</dbReference>
<dbReference type="PROSITE" id="PS50949">
    <property type="entry name" value="HTH_GNTR"/>
    <property type="match status" value="1"/>
</dbReference>
<evidence type="ECO:0000256" key="8">
    <source>
        <dbReference type="SAM" id="MobiDB-lite"/>
    </source>
</evidence>
<keyword evidence="6 10" id="KW-0238">DNA-binding</keyword>
<dbReference type="InterPro" id="IPR015422">
    <property type="entry name" value="PyrdxlP-dep_Trfase_small"/>
</dbReference>
<feature type="region of interest" description="Disordered" evidence="8">
    <location>
        <begin position="91"/>
        <end position="112"/>
    </location>
</feature>
<dbReference type="InterPro" id="IPR000524">
    <property type="entry name" value="Tscrpt_reg_HTH_GntR"/>
</dbReference>
<dbReference type="InterPro" id="IPR015421">
    <property type="entry name" value="PyrdxlP-dep_Trfase_major"/>
</dbReference>
<dbReference type="InterPro" id="IPR036388">
    <property type="entry name" value="WH-like_DNA-bd_sf"/>
</dbReference>
<dbReference type="GO" id="GO:0003677">
    <property type="term" value="F:DNA binding"/>
    <property type="evidence" value="ECO:0007669"/>
    <property type="project" value="UniProtKB-KW"/>
</dbReference>
<evidence type="ECO:0000313" key="11">
    <source>
        <dbReference type="Proteomes" id="UP001519272"/>
    </source>
</evidence>
<dbReference type="Pfam" id="PF00392">
    <property type="entry name" value="GntR"/>
    <property type="match status" value="1"/>
</dbReference>
<protein>
    <submittedName>
        <fullName evidence="10">DNA-binding transcriptional MocR family regulator</fullName>
    </submittedName>
</protein>
<dbReference type="Pfam" id="PF00155">
    <property type="entry name" value="Aminotran_1_2"/>
    <property type="match status" value="1"/>
</dbReference>
<gene>
    <name evidence="10" type="ORF">J2Z32_000183</name>
</gene>
<keyword evidence="5" id="KW-0805">Transcription regulation</keyword>
<proteinExistence type="inferred from homology"/>
<dbReference type="EMBL" id="JAGGKG010000001">
    <property type="protein sequence ID" value="MBP1903571.1"/>
    <property type="molecule type" value="Genomic_DNA"/>
</dbReference>
<evidence type="ECO:0000256" key="6">
    <source>
        <dbReference type="ARBA" id="ARBA00023125"/>
    </source>
</evidence>
<sequence>MEPPSRTEHNPPLYQLIFEHMLKRLEQGEWQAHDKLPSIRHLALELEVHRLTVFRAYKMLCETGKVYVKDKSGYYVSPLKDELQLTVTNLSSSTSSSSSNSSNSSSSSNSSNSSSFADIQRIPAHFQFSQALIDPSLLPNLYLSDYVKKVFDLYPKLMGTYATVQGDEELREMLSQHFHEQMGIQLTAEEMLITSGAQQAIHLLAEMLVGPMDAVLIERPTYSIAMDVFRSRGARLLPVDITEEGYDLEQVESLMHKYKPRLFYMNPTHQNPTGYTVPSWQRKQLVELAERYNCLLIEDDAFRDIYFAEEPPLPLFAYDTFGKVVYIRSFSKYVAPGLRICAVACRKPLIDSLVSAKSLVDNGTPLLNQKIFLHYYTSPRLQQHLGKLRIALQIHKEIAEEQLAAAGWQWTSPQGGLNLWAKLPDGIKTQDLLQAAIGQSISFMPGPLFDPLGKFESWVRLSYSFTNETVLREGVGRLVRLAERFGDEKG</sequence>
<organism evidence="10 11">
    <name type="scientific">Paenibacillus turicensis</name>
    <dbReference type="NCBI Taxonomy" id="160487"/>
    <lineage>
        <taxon>Bacteria</taxon>
        <taxon>Bacillati</taxon>
        <taxon>Bacillota</taxon>
        <taxon>Bacilli</taxon>
        <taxon>Bacillales</taxon>
        <taxon>Paenibacillaceae</taxon>
        <taxon>Paenibacillus</taxon>
    </lineage>
</organism>
<comment type="caution">
    <text evidence="10">The sequence shown here is derived from an EMBL/GenBank/DDBJ whole genome shotgun (WGS) entry which is preliminary data.</text>
</comment>
<name>A0ABS4FM05_9BACL</name>
<evidence type="ECO:0000256" key="5">
    <source>
        <dbReference type="ARBA" id="ARBA00023015"/>
    </source>
</evidence>
<evidence type="ECO:0000313" key="10">
    <source>
        <dbReference type="EMBL" id="MBP1903571.1"/>
    </source>
</evidence>
<dbReference type="CDD" id="cd07377">
    <property type="entry name" value="WHTH_GntR"/>
    <property type="match status" value="1"/>
</dbReference>
<dbReference type="Gene3D" id="3.40.640.10">
    <property type="entry name" value="Type I PLP-dependent aspartate aminotransferase-like (Major domain)"/>
    <property type="match status" value="1"/>
</dbReference>
<evidence type="ECO:0000259" key="9">
    <source>
        <dbReference type="PROSITE" id="PS50949"/>
    </source>
</evidence>
<dbReference type="PANTHER" id="PTHR46577">
    <property type="entry name" value="HTH-TYPE TRANSCRIPTIONAL REGULATORY PROTEIN GABR"/>
    <property type="match status" value="1"/>
</dbReference>
<dbReference type="SUPFAM" id="SSF53383">
    <property type="entry name" value="PLP-dependent transferases"/>
    <property type="match status" value="1"/>
</dbReference>
<evidence type="ECO:0000256" key="3">
    <source>
        <dbReference type="ARBA" id="ARBA00022576"/>
    </source>
</evidence>
<evidence type="ECO:0000256" key="2">
    <source>
        <dbReference type="ARBA" id="ARBA00005384"/>
    </source>
</evidence>
<reference evidence="10 11" key="1">
    <citation type="submission" date="2021-03" db="EMBL/GenBank/DDBJ databases">
        <title>Genomic Encyclopedia of Type Strains, Phase IV (KMG-IV): sequencing the most valuable type-strain genomes for metagenomic binning, comparative biology and taxonomic classification.</title>
        <authorList>
            <person name="Goeker M."/>
        </authorList>
    </citation>
    <scope>NUCLEOTIDE SEQUENCE [LARGE SCALE GENOMIC DNA]</scope>
    <source>
        <strain evidence="10 11">DSM 14349</strain>
    </source>
</reference>